<dbReference type="PANTHER" id="PTHR42679">
    <property type="entry name" value="S-METHYL-5'-THIOADENOSINE PHOSPHORYLASE"/>
    <property type="match status" value="1"/>
</dbReference>
<protein>
    <submittedName>
        <fullName evidence="5">Putative 6-oxopurine nucleoside phosphorylase</fullName>
        <ecNumber evidence="5">2.4.2.1</ecNumber>
    </submittedName>
</protein>
<evidence type="ECO:0000256" key="2">
    <source>
        <dbReference type="ARBA" id="ARBA00022679"/>
    </source>
</evidence>
<dbReference type="SUPFAM" id="SSF53167">
    <property type="entry name" value="Purine and uridine phosphorylases"/>
    <property type="match status" value="1"/>
</dbReference>
<organism evidence="5">
    <name type="scientific">anaerobic digester metagenome</name>
    <dbReference type="NCBI Taxonomy" id="1263854"/>
    <lineage>
        <taxon>unclassified sequences</taxon>
        <taxon>metagenomes</taxon>
        <taxon>ecological metagenomes</taxon>
    </lineage>
</organism>
<dbReference type="InterPro" id="IPR035994">
    <property type="entry name" value="Nucleoside_phosphorylase_sf"/>
</dbReference>
<dbReference type="AlphaFoldDB" id="A0A485M6M2"/>
<gene>
    <name evidence="5" type="ORF">SCFA_630003</name>
</gene>
<feature type="domain" description="Nucleoside phosphorylase" evidence="4">
    <location>
        <begin position="6"/>
        <end position="244"/>
    </location>
</feature>
<dbReference type="InterPro" id="IPR000845">
    <property type="entry name" value="Nucleoside_phosphorylase_d"/>
</dbReference>
<dbReference type="PANTHER" id="PTHR42679:SF2">
    <property type="entry name" value="S-METHYL-5'-THIOADENOSINE PHOSPHORYLASE"/>
    <property type="match status" value="1"/>
</dbReference>
<evidence type="ECO:0000259" key="4">
    <source>
        <dbReference type="Pfam" id="PF01048"/>
    </source>
</evidence>
<evidence type="ECO:0000256" key="3">
    <source>
        <dbReference type="ARBA" id="ARBA00022726"/>
    </source>
</evidence>
<dbReference type="GO" id="GO:0017061">
    <property type="term" value="F:S-methyl-5-thioadenosine phosphorylase activity"/>
    <property type="evidence" value="ECO:0007669"/>
    <property type="project" value="InterPro"/>
</dbReference>
<dbReference type="NCBIfam" id="NF006599">
    <property type="entry name" value="PRK09136.1"/>
    <property type="match status" value="1"/>
</dbReference>
<reference evidence="5" key="1">
    <citation type="submission" date="2019-03" db="EMBL/GenBank/DDBJ databases">
        <authorList>
            <person name="Hao L."/>
        </authorList>
    </citation>
    <scope>NUCLEOTIDE SEQUENCE</scope>
</reference>
<dbReference type="InterPro" id="IPR010044">
    <property type="entry name" value="MTAP"/>
</dbReference>
<accession>A0A485M6M2</accession>
<keyword evidence="3" id="KW-0660">Purine salvage</keyword>
<sequence>MAVDVRIAVIAGTGVYDPNIMTNVRDETVNTPYGDVQLSVGNYRGKPLAFMNRHREDHSVPPHLVNYRANIAALKKLGVKSVIATAAVGSLNPSMQPGHFIFVDQFLDFTKARQQTFFEGGASGVVHLDMTEPYCPELREILLQASKSLGFSAHPAGTYVCTEGPRFETPAEIKMYRLLGGDLVGMTSVPEATLAREAGMCYATIAMVTNYAAGISPTRLTHQEVVDMMLQNGENIRKLIMQAVTWIDVDRACRCQRAPGLTGSE</sequence>
<keyword evidence="2 5" id="KW-0808">Transferase</keyword>
<dbReference type="NCBIfam" id="TIGR01694">
    <property type="entry name" value="MTAP"/>
    <property type="match status" value="1"/>
</dbReference>
<keyword evidence="1 5" id="KW-0328">Glycosyltransferase</keyword>
<dbReference type="GO" id="GO:0005829">
    <property type="term" value="C:cytosol"/>
    <property type="evidence" value="ECO:0007669"/>
    <property type="project" value="TreeGrafter"/>
</dbReference>
<name>A0A485M6M2_9ZZZZ</name>
<dbReference type="CDD" id="cd09010">
    <property type="entry name" value="MTAP_SsMTAPII_like_MTIP"/>
    <property type="match status" value="1"/>
</dbReference>
<dbReference type="FunFam" id="3.40.50.1580:FF:000012">
    <property type="entry name" value="Probable 6-oxopurine nucleoside phosphorylase"/>
    <property type="match status" value="1"/>
</dbReference>
<dbReference type="GO" id="GO:0019509">
    <property type="term" value="P:L-methionine salvage from methylthioadenosine"/>
    <property type="evidence" value="ECO:0007669"/>
    <property type="project" value="TreeGrafter"/>
</dbReference>
<evidence type="ECO:0000256" key="1">
    <source>
        <dbReference type="ARBA" id="ARBA00022676"/>
    </source>
</evidence>
<dbReference type="HAMAP" id="MF_01963">
    <property type="entry name" value="MTAP"/>
    <property type="match status" value="1"/>
</dbReference>
<dbReference type="EMBL" id="CAADRN010000365">
    <property type="protein sequence ID" value="VFU18993.1"/>
    <property type="molecule type" value="Genomic_DNA"/>
</dbReference>
<dbReference type="GO" id="GO:0006166">
    <property type="term" value="P:purine ribonucleoside salvage"/>
    <property type="evidence" value="ECO:0007669"/>
    <property type="project" value="UniProtKB-KW"/>
</dbReference>
<dbReference type="Pfam" id="PF01048">
    <property type="entry name" value="PNP_UDP_1"/>
    <property type="match status" value="1"/>
</dbReference>
<dbReference type="Gene3D" id="3.40.50.1580">
    <property type="entry name" value="Nucleoside phosphorylase domain"/>
    <property type="match status" value="1"/>
</dbReference>
<evidence type="ECO:0000313" key="5">
    <source>
        <dbReference type="EMBL" id="VFU18993.1"/>
    </source>
</evidence>
<dbReference type="EC" id="2.4.2.1" evidence="5"/>
<proteinExistence type="inferred from homology"/>